<reference evidence="3" key="1">
    <citation type="submission" date="2016-06" db="EMBL/GenBank/DDBJ databases">
        <title>Parallel loss of symbiosis genes in relatives of nitrogen-fixing non-legume Parasponia.</title>
        <authorList>
            <person name="Van Velzen R."/>
            <person name="Holmer R."/>
            <person name="Bu F."/>
            <person name="Rutten L."/>
            <person name="Van Zeijl A."/>
            <person name="Liu W."/>
            <person name="Santuari L."/>
            <person name="Cao Q."/>
            <person name="Sharma T."/>
            <person name="Shen D."/>
            <person name="Roswanjaya Y."/>
            <person name="Wardhani T."/>
            <person name="Kalhor M.S."/>
            <person name="Jansen J."/>
            <person name="Van den Hoogen J."/>
            <person name="Gungor B."/>
            <person name="Hartog M."/>
            <person name="Hontelez J."/>
            <person name="Verver J."/>
            <person name="Yang W.-C."/>
            <person name="Schijlen E."/>
            <person name="Repin R."/>
            <person name="Schilthuizen M."/>
            <person name="Schranz E."/>
            <person name="Heidstra R."/>
            <person name="Miyata K."/>
            <person name="Fedorova E."/>
            <person name="Kohlen W."/>
            <person name="Bisseling T."/>
            <person name="Smit S."/>
            <person name="Geurts R."/>
        </authorList>
    </citation>
    <scope>NUCLEOTIDE SEQUENCE [LARGE SCALE GENOMIC DNA]</scope>
    <source>
        <strain evidence="3">cv. RG33-2</strain>
    </source>
</reference>
<accession>A0A2P5E9B7</accession>
<protein>
    <submittedName>
        <fullName evidence="2">Uncharacterized protein</fullName>
    </submittedName>
</protein>
<evidence type="ECO:0000313" key="3">
    <source>
        <dbReference type="Proteomes" id="UP000237000"/>
    </source>
</evidence>
<organism evidence="2 3">
    <name type="scientific">Trema orientale</name>
    <name type="common">Charcoal tree</name>
    <name type="synonym">Celtis orientalis</name>
    <dbReference type="NCBI Taxonomy" id="63057"/>
    <lineage>
        <taxon>Eukaryota</taxon>
        <taxon>Viridiplantae</taxon>
        <taxon>Streptophyta</taxon>
        <taxon>Embryophyta</taxon>
        <taxon>Tracheophyta</taxon>
        <taxon>Spermatophyta</taxon>
        <taxon>Magnoliopsida</taxon>
        <taxon>eudicotyledons</taxon>
        <taxon>Gunneridae</taxon>
        <taxon>Pentapetalae</taxon>
        <taxon>rosids</taxon>
        <taxon>fabids</taxon>
        <taxon>Rosales</taxon>
        <taxon>Cannabaceae</taxon>
        <taxon>Trema</taxon>
    </lineage>
</organism>
<dbReference type="AlphaFoldDB" id="A0A2P5E9B7"/>
<gene>
    <name evidence="2" type="ORF">TorRG33x02_220480</name>
</gene>
<evidence type="ECO:0000313" key="2">
    <source>
        <dbReference type="EMBL" id="PON82148.1"/>
    </source>
</evidence>
<proteinExistence type="predicted"/>
<feature type="region of interest" description="Disordered" evidence="1">
    <location>
        <begin position="1"/>
        <end position="24"/>
    </location>
</feature>
<dbReference type="InParanoid" id="A0A2P5E9B7"/>
<sequence length="64" mass="7203">MNLKELEHRLNDSQATNEAKQSSTDEQIANLSQLIAQLTNNVNYMSTTIEDLQANMHSEIAKVN</sequence>
<feature type="compositionally biased region" description="Basic and acidic residues" evidence="1">
    <location>
        <begin position="1"/>
        <end position="11"/>
    </location>
</feature>
<dbReference type="Proteomes" id="UP000237000">
    <property type="component" value="Unassembled WGS sequence"/>
</dbReference>
<evidence type="ECO:0000256" key="1">
    <source>
        <dbReference type="SAM" id="MobiDB-lite"/>
    </source>
</evidence>
<dbReference type="EMBL" id="JXTC01000201">
    <property type="protein sequence ID" value="PON82148.1"/>
    <property type="molecule type" value="Genomic_DNA"/>
</dbReference>
<name>A0A2P5E9B7_TREOI</name>
<keyword evidence="3" id="KW-1185">Reference proteome</keyword>
<comment type="caution">
    <text evidence="2">The sequence shown here is derived from an EMBL/GenBank/DDBJ whole genome shotgun (WGS) entry which is preliminary data.</text>
</comment>
<feature type="compositionally biased region" description="Polar residues" evidence="1">
    <location>
        <begin position="12"/>
        <end position="24"/>
    </location>
</feature>